<name>A0AAW6BCC5_9GAMM</name>
<evidence type="ECO:0008006" key="3">
    <source>
        <dbReference type="Google" id="ProtNLM"/>
    </source>
</evidence>
<comment type="caution">
    <text evidence="1">The sequence shown here is derived from an EMBL/GenBank/DDBJ whole genome shotgun (WGS) entry which is preliminary data.</text>
</comment>
<dbReference type="RefSeq" id="WP_228901024.1">
    <property type="nucleotide sequence ID" value="NZ_CAWQNU010000301.1"/>
</dbReference>
<dbReference type="EMBL" id="JAQMFO010000001">
    <property type="protein sequence ID" value="MDB6370517.1"/>
    <property type="molecule type" value="Genomic_DNA"/>
</dbReference>
<evidence type="ECO:0000313" key="2">
    <source>
        <dbReference type="Proteomes" id="UP001212996"/>
    </source>
</evidence>
<accession>A0AAW6BCC5</accession>
<proteinExistence type="predicted"/>
<organism evidence="1 2">
    <name type="scientific">Photorhabdus bodei</name>
    <dbReference type="NCBI Taxonomy" id="2029681"/>
    <lineage>
        <taxon>Bacteria</taxon>
        <taxon>Pseudomonadati</taxon>
        <taxon>Pseudomonadota</taxon>
        <taxon>Gammaproteobacteria</taxon>
        <taxon>Enterobacterales</taxon>
        <taxon>Morganellaceae</taxon>
        <taxon>Photorhabdus</taxon>
    </lineage>
</organism>
<evidence type="ECO:0000313" key="1">
    <source>
        <dbReference type="EMBL" id="MDB6370517.1"/>
    </source>
</evidence>
<dbReference type="Proteomes" id="UP001212996">
    <property type="component" value="Unassembled WGS sequence"/>
</dbReference>
<dbReference type="AlphaFoldDB" id="A0AAW6BCC5"/>
<protein>
    <recommendedName>
        <fullName evidence="3">DUF3944 domain-containing protein</fullName>
    </recommendedName>
</protein>
<gene>
    <name evidence="1" type="ORF">PH362_00705</name>
</gene>
<sequence length="52" mass="6300">MDYQNIFQLTMQEKQDLFLALNKIDYDPTGSDLYIHQHAYKKDTFDFLCDYT</sequence>
<reference evidence="1" key="1">
    <citation type="submission" date="2023-01" db="EMBL/GenBank/DDBJ databases">
        <title>Genome sequencing of Photorhabdus bodei 09-20.</title>
        <authorList>
            <person name="Kalindamar S."/>
            <person name="Kumru S."/>
        </authorList>
    </citation>
    <scope>NUCLEOTIDE SEQUENCE</scope>
    <source>
        <strain evidence="1">09-20</strain>
    </source>
</reference>